<dbReference type="Proteomes" id="UP001221898">
    <property type="component" value="Unassembled WGS sequence"/>
</dbReference>
<name>A0AAD7WC33_9TELE</name>
<proteinExistence type="predicted"/>
<protein>
    <submittedName>
        <fullName evidence="2">Uncharacterized protein</fullName>
    </submittedName>
</protein>
<feature type="region of interest" description="Disordered" evidence="1">
    <location>
        <begin position="1"/>
        <end position="22"/>
    </location>
</feature>
<reference evidence="2" key="1">
    <citation type="journal article" date="2023" name="Science">
        <title>Genome structures resolve the early diversification of teleost fishes.</title>
        <authorList>
            <person name="Parey E."/>
            <person name="Louis A."/>
            <person name="Montfort J."/>
            <person name="Bouchez O."/>
            <person name="Roques C."/>
            <person name="Iampietro C."/>
            <person name="Lluch J."/>
            <person name="Castinel A."/>
            <person name="Donnadieu C."/>
            <person name="Desvignes T."/>
            <person name="Floi Bucao C."/>
            <person name="Jouanno E."/>
            <person name="Wen M."/>
            <person name="Mejri S."/>
            <person name="Dirks R."/>
            <person name="Jansen H."/>
            <person name="Henkel C."/>
            <person name="Chen W.J."/>
            <person name="Zahm M."/>
            <person name="Cabau C."/>
            <person name="Klopp C."/>
            <person name="Thompson A.W."/>
            <person name="Robinson-Rechavi M."/>
            <person name="Braasch I."/>
            <person name="Lecointre G."/>
            <person name="Bobe J."/>
            <person name="Postlethwait J.H."/>
            <person name="Berthelot C."/>
            <person name="Roest Crollius H."/>
            <person name="Guiguen Y."/>
        </authorList>
    </citation>
    <scope>NUCLEOTIDE SEQUENCE</scope>
    <source>
        <strain evidence="2">NC1722</strain>
    </source>
</reference>
<dbReference type="EMBL" id="JAINUG010000162">
    <property type="protein sequence ID" value="KAJ8391110.1"/>
    <property type="molecule type" value="Genomic_DNA"/>
</dbReference>
<evidence type="ECO:0000313" key="3">
    <source>
        <dbReference type="Proteomes" id="UP001221898"/>
    </source>
</evidence>
<accession>A0AAD7WC33</accession>
<organism evidence="2 3">
    <name type="scientific">Aldrovandia affinis</name>
    <dbReference type="NCBI Taxonomy" id="143900"/>
    <lineage>
        <taxon>Eukaryota</taxon>
        <taxon>Metazoa</taxon>
        <taxon>Chordata</taxon>
        <taxon>Craniata</taxon>
        <taxon>Vertebrata</taxon>
        <taxon>Euteleostomi</taxon>
        <taxon>Actinopterygii</taxon>
        <taxon>Neopterygii</taxon>
        <taxon>Teleostei</taxon>
        <taxon>Notacanthiformes</taxon>
        <taxon>Halosauridae</taxon>
        <taxon>Aldrovandia</taxon>
    </lineage>
</organism>
<gene>
    <name evidence="2" type="ORF">AAFF_G00097310</name>
</gene>
<dbReference type="AlphaFoldDB" id="A0AAD7WC33"/>
<comment type="caution">
    <text evidence="2">The sequence shown here is derived from an EMBL/GenBank/DDBJ whole genome shotgun (WGS) entry which is preliminary data.</text>
</comment>
<evidence type="ECO:0000313" key="2">
    <source>
        <dbReference type="EMBL" id="KAJ8391110.1"/>
    </source>
</evidence>
<keyword evidence="3" id="KW-1185">Reference proteome</keyword>
<evidence type="ECO:0000256" key="1">
    <source>
        <dbReference type="SAM" id="MobiDB-lite"/>
    </source>
</evidence>
<feature type="compositionally biased region" description="Basic and acidic residues" evidence="1">
    <location>
        <begin position="12"/>
        <end position="22"/>
    </location>
</feature>
<sequence>MAFSRVQTYRPRTGEDVETWPERDGACSRNTWEAVTARPNSLVHLHHSQATVHFSRLGLPRMRQAETFPSQRSPCPCLGPRNCGTSPSRAGRNLTSQFITSSGTVPGDERCVWRCRRQTPAARPPARPLLSRRRRICLANLDAAAICYDRER</sequence>